<dbReference type="EMBL" id="LR134343">
    <property type="protein sequence ID" value="VEG12395.1"/>
    <property type="molecule type" value="Genomic_DNA"/>
</dbReference>
<dbReference type="KEGG" id="mcun:NCTC10297_00317"/>
<reference evidence="2 3" key="1">
    <citation type="submission" date="2018-12" db="EMBL/GenBank/DDBJ databases">
        <authorList>
            <consortium name="Pathogen Informatics"/>
        </authorList>
    </citation>
    <scope>NUCLEOTIDE SEQUENCE [LARGE SCALE GENOMIC DNA]</scope>
    <source>
        <strain evidence="2 3">NCTC10297</strain>
    </source>
</reference>
<gene>
    <name evidence="2" type="ORF">NCTC10297_00317</name>
</gene>
<keyword evidence="1" id="KW-1133">Transmembrane helix</keyword>
<evidence type="ECO:0000313" key="3">
    <source>
        <dbReference type="Proteomes" id="UP000274100"/>
    </source>
</evidence>
<sequence>MLINNDSIAQFDGFTHAKLPAFGLVMATGSVLGDFMVLIWVVVLRLGGLVWRLAVAQPRSEYGLAKCLS</sequence>
<proteinExistence type="predicted"/>
<protein>
    <submittedName>
        <fullName evidence="2">Uncharacterized protein</fullName>
    </submittedName>
</protein>
<evidence type="ECO:0000313" key="2">
    <source>
        <dbReference type="EMBL" id="VEG12395.1"/>
    </source>
</evidence>
<keyword evidence="1" id="KW-0472">Membrane</keyword>
<organism evidence="2 3">
    <name type="scientific">Moraxella cuniculi</name>
    <dbReference type="NCBI Taxonomy" id="34061"/>
    <lineage>
        <taxon>Bacteria</taxon>
        <taxon>Pseudomonadati</taxon>
        <taxon>Pseudomonadota</taxon>
        <taxon>Gammaproteobacteria</taxon>
        <taxon>Moraxellales</taxon>
        <taxon>Moraxellaceae</taxon>
        <taxon>Moraxella</taxon>
    </lineage>
</organism>
<dbReference type="AlphaFoldDB" id="A0A3S4R485"/>
<keyword evidence="1" id="KW-0812">Transmembrane</keyword>
<accession>A0A3S4R485</accession>
<dbReference type="Proteomes" id="UP000274100">
    <property type="component" value="Chromosome"/>
</dbReference>
<name>A0A3S4R485_9GAMM</name>
<feature type="transmembrane region" description="Helical" evidence="1">
    <location>
        <begin position="20"/>
        <end position="43"/>
    </location>
</feature>
<evidence type="ECO:0000256" key="1">
    <source>
        <dbReference type="SAM" id="Phobius"/>
    </source>
</evidence>